<dbReference type="InterPro" id="IPR004160">
    <property type="entry name" value="Transl_elong_EFTu/EF1A_C"/>
</dbReference>
<dbReference type="FunFam" id="3.40.50.300:FF:000576">
    <property type="entry name" value="Elongation factor Tu"/>
    <property type="match status" value="1"/>
</dbReference>
<dbReference type="PANTHER" id="PTHR43721:SF36">
    <property type="entry name" value="ELONGATION FACTOR TU, MITOCHONDRIAL"/>
    <property type="match status" value="1"/>
</dbReference>
<dbReference type="InterPro" id="IPR050055">
    <property type="entry name" value="EF-Tu_GTPase"/>
</dbReference>
<evidence type="ECO:0000256" key="6">
    <source>
        <dbReference type="ARBA" id="ARBA00022723"/>
    </source>
</evidence>
<keyword evidence="8 16" id="KW-0251">Elongation factor</keyword>
<keyword evidence="18" id="KW-1185">Reference proteome</keyword>
<keyword evidence="13" id="KW-0496">Mitochondrion</keyword>
<dbReference type="InterPro" id="IPR027417">
    <property type="entry name" value="P-loop_NTPase"/>
</dbReference>
<evidence type="ECO:0000313" key="19">
    <source>
        <dbReference type="RefSeq" id="XP_034239614.1"/>
    </source>
</evidence>
<evidence type="ECO:0000313" key="18">
    <source>
        <dbReference type="Proteomes" id="UP000515158"/>
    </source>
</evidence>
<evidence type="ECO:0000256" key="4">
    <source>
        <dbReference type="ARBA" id="ARBA00011245"/>
    </source>
</evidence>
<dbReference type="InterPro" id="IPR004541">
    <property type="entry name" value="Transl_elong_EFTu/EF1A_bac/org"/>
</dbReference>
<gene>
    <name evidence="19" type="primary">LOC117644347</name>
</gene>
<evidence type="ECO:0000256" key="3">
    <source>
        <dbReference type="ARBA" id="ARBA00007249"/>
    </source>
</evidence>
<dbReference type="GO" id="GO:0005739">
    <property type="term" value="C:mitochondrion"/>
    <property type="evidence" value="ECO:0007669"/>
    <property type="project" value="UniProtKB-SubCell"/>
</dbReference>
<evidence type="ECO:0000256" key="11">
    <source>
        <dbReference type="ARBA" id="ARBA00022917"/>
    </source>
</evidence>
<dbReference type="FunFam" id="2.40.30.10:FF:000085">
    <property type="entry name" value="Elongation factor Tu"/>
    <property type="match status" value="1"/>
</dbReference>
<dbReference type="KEGG" id="tpal:117644347"/>
<comment type="subunit">
    <text evidence="4">Monomer.</text>
</comment>
<dbReference type="PRINTS" id="PR00315">
    <property type="entry name" value="ELONGATNFCT"/>
</dbReference>
<name>A0A6P8ZLX5_THRPL</name>
<dbReference type="CDD" id="cd03706">
    <property type="entry name" value="mtEFTU_III"/>
    <property type="match status" value="1"/>
</dbReference>
<dbReference type="InterPro" id="IPR009000">
    <property type="entry name" value="Transl_B-barrel_sf"/>
</dbReference>
<proteinExistence type="inferred from homology"/>
<evidence type="ECO:0000256" key="13">
    <source>
        <dbReference type="ARBA" id="ARBA00023128"/>
    </source>
</evidence>
<dbReference type="Pfam" id="PF03143">
    <property type="entry name" value="GTP_EFTU_D3"/>
    <property type="match status" value="1"/>
</dbReference>
<evidence type="ECO:0000256" key="8">
    <source>
        <dbReference type="ARBA" id="ARBA00022768"/>
    </source>
</evidence>
<dbReference type="GO" id="GO:0070125">
    <property type="term" value="P:mitochondrial translational elongation"/>
    <property type="evidence" value="ECO:0007669"/>
    <property type="project" value="TreeGrafter"/>
</dbReference>
<comment type="similarity">
    <text evidence="3 16">Belongs to the TRAFAC class translation factor GTPase superfamily. Classic translation factor GTPase family. EF-Tu/EF-1A subfamily.</text>
</comment>
<dbReference type="RefSeq" id="XP_034239614.1">
    <property type="nucleotide sequence ID" value="XM_034383723.1"/>
</dbReference>
<evidence type="ECO:0000256" key="14">
    <source>
        <dbReference type="ARBA" id="ARBA00023134"/>
    </source>
</evidence>
<dbReference type="NCBIfam" id="TIGR00231">
    <property type="entry name" value="small_GTP"/>
    <property type="match status" value="1"/>
</dbReference>
<evidence type="ECO:0000256" key="5">
    <source>
        <dbReference type="ARBA" id="ARBA00022490"/>
    </source>
</evidence>
<feature type="domain" description="Tr-type G" evidence="17">
    <location>
        <begin position="62"/>
        <end position="257"/>
    </location>
</feature>
<dbReference type="Pfam" id="PF00009">
    <property type="entry name" value="GTP_EFTU"/>
    <property type="match status" value="1"/>
</dbReference>
<evidence type="ECO:0000256" key="9">
    <source>
        <dbReference type="ARBA" id="ARBA00022801"/>
    </source>
</evidence>
<keyword evidence="7 16" id="KW-0547">Nucleotide-binding</keyword>
<keyword evidence="9" id="KW-0378">Hydrolase</keyword>
<dbReference type="GO" id="GO:0046872">
    <property type="term" value="F:metal ion binding"/>
    <property type="evidence" value="ECO:0007669"/>
    <property type="project" value="UniProtKB-KW"/>
</dbReference>
<dbReference type="InterPro" id="IPR005225">
    <property type="entry name" value="Small_GTP-bd"/>
</dbReference>
<dbReference type="OrthoDB" id="2067at2759"/>
<dbReference type="PROSITE" id="PS51722">
    <property type="entry name" value="G_TR_2"/>
    <property type="match status" value="1"/>
</dbReference>
<keyword evidence="11" id="KW-0648">Protein biosynthesis</keyword>
<dbReference type="NCBIfam" id="NF009373">
    <property type="entry name" value="PRK12736.1"/>
    <property type="match status" value="1"/>
</dbReference>
<reference evidence="19" key="1">
    <citation type="submission" date="2025-08" db="UniProtKB">
        <authorList>
            <consortium name="RefSeq"/>
        </authorList>
    </citation>
    <scope>IDENTIFICATION</scope>
    <source>
        <tissue evidence="19">Total insect</tissue>
    </source>
</reference>
<dbReference type="SUPFAM" id="SSF52540">
    <property type="entry name" value="P-loop containing nucleoside triphosphate hydrolases"/>
    <property type="match status" value="1"/>
</dbReference>
<dbReference type="CDD" id="cd01884">
    <property type="entry name" value="EF_Tu"/>
    <property type="match status" value="1"/>
</dbReference>
<dbReference type="Gene3D" id="2.40.30.10">
    <property type="entry name" value="Translation factors"/>
    <property type="match status" value="2"/>
</dbReference>
<evidence type="ECO:0000259" key="17">
    <source>
        <dbReference type="PROSITE" id="PS51722"/>
    </source>
</evidence>
<dbReference type="PANTHER" id="PTHR43721">
    <property type="entry name" value="ELONGATION FACTOR TU-RELATED"/>
    <property type="match status" value="1"/>
</dbReference>
<dbReference type="NCBIfam" id="NF000766">
    <property type="entry name" value="PRK00049.1"/>
    <property type="match status" value="1"/>
</dbReference>
<dbReference type="GO" id="GO:0005525">
    <property type="term" value="F:GTP binding"/>
    <property type="evidence" value="ECO:0007669"/>
    <property type="project" value="UniProtKB-UniRule"/>
</dbReference>
<dbReference type="Gene3D" id="3.40.50.300">
    <property type="entry name" value="P-loop containing nucleotide triphosphate hydrolases"/>
    <property type="match status" value="1"/>
</dbReference>
<dbReference type="NCBIfam" id="TIGR00485">
    <property type="entry name" value="EF-Tu"/>
    <property type="match status" value="1"/>
</dbReference>
<evidence type="ECO:0000256" key="2">
    <source>
        <dbReference type="ARBA" id="ARBA00004496"/>
    </source>
</evidence>
<dbReference type="InterPro" id="IPR033720">
    <property type="entry name" value="EFTU_2"/>
</dbReference>
<evidence type="ECO:0000256" key="7">
    <source>
        <dbReference type="ARBA" id="ARBA00022741"/>
    </source>
</evidence>
<comment type="function">
    <text evidence="16">This protein promotes the GTP-dependent binding of aminoacyl-tRNA to the A-site of ribosomes during protein biosynthesis.</text>
</comment>
<dbReference type="NCBIfam" id="NF009372">
    <property type="entry name" value="PRK12735.1"/>
    <property type="match status" value="1"/>
</dbReference>
<dbReference type="InterPro" id="IPR004161">
    <property type="entry name" value="EFTu-like_2"/>
</dbReference>
<dbReference type="Pfam" id="PF03144">
    <property type="entry name" value="GTP_EFTU_D2"/>
    <property type="match status" value="1"/>
</dbReference>
<dbReference type="Proteomes" id="UP000515158">
    <property type="component" value="Unplaced"/>
</dbReference>
<dbReference type="InParanoid" id="A0A6P8ZLX5"/>
<protein>
    <recommendedName>
        <fullName evidence="16">Elongation factor Tu</fullName>
    </recommendedName>
</protein>
<keyword evidence="5" id="KW-0963">Cytoplasm</keyword>
<accession>A0A6P8ZLX5</accession>
<comment type="catalytic activity">
    <reaction evidence="15">
        <text>GTP + H2O = GDP + phosphate + H(+)</text>
        <dbReference type="Rhea" id="RHEA:19669"/>
        <dbReference type="ChEBI" id="CHEBI:15377"/>
        <dbReference type="ChEBI" id="CHEBI:15378"/>
        <dbReference type="ChEBI" id="CHEBI:37565"/>
        <dbReference type="ChEBI" id="CHEBI:43474"/>
        <dbReference type="ChEBI" id="CHEBI:58189"/>
        <dbReference type="EC" id="3.6.5.3"/>
    </reaction>
    <physiologicalReaction direction="left-to-right" evidence="15">
        <dbReference type="Rhea" id="RHEA:19670"/>
    </physiologicalReaction>
</comment>
<evidence type="ECO:0000256" key="10">
    <source>
        <dbReference type="ARBA" id="ARBA00022842"/>
    </source>
</evidence>
<evidence type="ECO:0000256" key="12">
    <source>
        <dbReference type="ARBA" id="ARBA00022946"/>
    </source>
</evidence>
<comment type="subcellular location">
    <subcellularLocation>
        <location evidence="2">Cytoplasm</location>
    </subcellularLocation>
    <subcellularLocation>
        <location evidence="1">Mitochondrion</location>
    </subcellularLocation>
</comment>
<dbReference type="InterPro" id="IPR000795">
    <property type="entry name" value="T_Tr_GTP-bd_dom"/>
</dbReference>
<dbReference type="InterPro" id="IPR009001">
    <property type="entry name" value="Transl_elong_EF1A/Init_IF2_C"/>
</dbReference>
<keyword evidence="14 16" id="KW-0342">GTP-binding</keyword>
<dbReference type="CDD" id="cd03697">
    <property type="entry name" value="EFTU_II"/>
    <property type="match status" value="1"/>
</dbReference>
<dbReference type="FunCoup" id="A0A6P8ZLX5">
    <property type="interactions" value="1368"/>
</dbReference>
<evidence type="ECO:0000256" key="15">
    <source>
        <dbReference type="ARBA" id="ARBA00051990"/>
    </source>
</evidence>
<keyword evidence="10" id="KW-0460">Magnesium</keyword>
<keyword evidence="6" id="KW-0479">Metal-binding</keyword>
<evidence type="ECO:0000256" key="1">
    <source>
        <dbReference type="ARBA" id="ARBA00004173"/>
    </source>
</evidence>
<dbReference type="GeneID" id="117644347"/>
<dbReference type="PROSITE" id="PS00301">
    <property type="entry name" value="G_TR_1"/>
    <property type="match status" value="1"/>
</dbReference>
<dbReference type="SUPFAM" id="SSF50465">
    <property type="entry name" value="EF-Tu/eEF-1alpha/eIF2-gamma C-terminal domain"/>
    <property type="match status" value="1"/>
</dbReference>
<dbReference type="GO" id="GO:0003746">
    <property type="term" value="F:translation elongation factor activity"/>
    <property type="evidence" value="ECO:0007669"/>
    <property type="project" value="UniProtKB-UniRule"/>
</dbReference>
<dbReference type="InterPro" id="IPR031157">
    <property type="entry name" value="G_TR_CS"/>
</dbReference>
<dbReference type="AlphaFoldDB" id="A0A6P8ZLX5"/>
<evidence type="ECO:0000256" key="16">
    <source>
        <dbReference type="RuleBase" id="RU000325"/>
    </source>
</evidence>
<dbReference type="SUPFAM" id="SSF50447">
    <property type="entry name" value="Translation proteins"/>
    <property type="match status" value="1"/>
</dbReference>
<sequence length="486" mass="53882">MASLISSRFITNSALSQVFRSALIGGEGKCLYPNIRVSQWYLPNNYNQHRFYAEKQVYKRDKPHCNIGTIGHVDHGKTTLTAAITKVLAEKELARVKNYDEIDNAPEERARGITINVAHVEYETENRHYGHTDCPGHADYIKNMITGTSTMDGAILVVAATDGVMPQTREHLLLAKQIGIKHIVVFINKVDVTDAEVLELVEMEIRDLLTEMGFDGDGCSIVKGSALAAMEGKTPEIGSEAIVKLLDEVDRVIPVPERDLDKPFMMCIEHTCAIPGRGTVVTGCLERGSIKKGMDCEILGYGKQLKSVITGIEMFCKTLEEAHAGDQLGALIRGMKRDDVRRGMMVCKPGTQKLYDAAEAQIYILTKKEGGRTKPVTSRYNSQMFSKTWDSISQVHLINKELLMPGEDARVKIWLPKGMVMEKGQRFTIREGTLTVGTGVISELLPPLTHEEKESILMSKKNIAKLELKKQQALEKQAAAAAAKKK</sequence>
<dbReference type="GO" id="GO:0003924">
    <property type="term" value="F:GTPase activity"/>
    <property type="evidence" value="ECO:0007669"/>
    <property type="project" value="UniProtKB-UniRule"/>
</dbReference>
<dbReference type="InterPro" id="IPR041709">
    <property type="entry name" value="EF-Tu_GTP-bd"/>
</dbReference>
<organism evidence="19">
    <name type="scientific">Thrips palmi</name>
    <name type="common">Melon thrips</name>
    <dbReference type="NCBI Taxonomy" id="161013"/>
    <lineage>
        <taxon>Eukaryota</taxon>
        <taxon>Metazoa</taxon>
        <taxon>Ecdysozoa</taxon>
        <taxon>Arthropoda</taxon>
        <taxon>Hexapoda</taxon>
        <taxon>Insecta</taxon>
        <taxon>Pterygota</taxon>
        <taxon>Neoptera</taxon>
        <taxon>Paraneoptera</taxon>
        <taxon>Thysanoptera</taxon>
        <taxon>Terebrantia</taxon>
        <taxon>Thripoidea</taxon>
        <taxon>Thripidae</taxon>
        <taxon>Thrips</taxon>
    </lineage>
</organism>
<keyword evidence="12" id="KW-0809">Transit peptide</keyword>